<dbReference type="InterPro" id="IPR049630">
    <property type="entry name" value="DYDC-like_DD"/>
</dbReference>
<name>A0A6A4D201_9STRA</name>
<dbReference type="Proteomes" id="UP000440367">
    <property type="component" value="Unassembled WGS sequence"/>
</dbReference>
<dbReference type="InterPro" id="IPR007858">
    <property type="entry name" value="Dpy-30_motif"/>
</dbReference>
<dbReference type="Pfam" id="PF05186">
    <property type="entry name" value="Dpy-30"/>
    <property type="match status" value="1"/>
</dbReference>
<comment type="caution">
    <text evidence="3">The sequence shown here is derived from an EMBL/GenBank/DDBJ whole genome shotgun (WGS) entry which is preliminary data.</text>
</comment>
<organism evidence="3 4">
    <name type="scientific">Phytophthora fragariae</name>
    <dbReference type="NCBI Taxonomy" id="53985"/>
    <lineage>
        <taxon>Eukaryota</taxon>
        <taxon>Sar</taxon>
        <taxon>Stramenopiles</taxon>
        <taxon>Oomycota</taxon>
        <taxon>Peronosporomycetes</taxon>
        <taxon>Peronosporales</taxon>
        <taxon>Peronosporaceae</taxon>
        <taxon>Phytophthora</taxon>
    </lineage>
</organism>
<dbReference type="Proteomes" id="UP000437068">
    <property type="component" value="Unassembled WGS sequence"/>
</dbReference>
<reference evidence="4 5" key="1">
    <citation type="submission" date="2018-08" db="EMBL/GenBank/DDBJ databases">
        <title>Genomic investigation of the strawberry pathogen Phytophthora fragariae indicates pathogenicity is determined by transcriptional variation in three key races.</title>
        <authorList>
            <person name="Adams T.M."/>
            <person name="Armitage A.D."/>
            <person name="Sobczyk M.K."/>
            <person name="Bates H.J."/>
            <person name="Dunwell J.M."/>
            <person name="Nellist C.F."/>
            <person name="Harrison R.J."/>
        </authorList>
    </citation>
    <scope>NUCLEOTIDE SEQUENCE [LARGE SCALE GENOMIC DNA]</scope>
    <source>
        <strain evidence="3 4">A4</strain>
        <strain evidence="2 5">BC-1</strain>
    </source>
</reference>
<dbReference type="CDD" id="cd22966">
    <property type="entry name" value="DD_DYDC-like"/>
    <property type="match status" value="1"/>
</dbReference>
<accession>A0A6A4D201</accession>
<dbReference type="EMBL" id="QXGE01000945">
    <property type="protein sequence ID" value="KAE9300520.1"/>
    <property type="molecule type" value="Genomic_DNA"/>
</dbReference>
<dbReference type="EMBL" id="QXGD01001044">
    <property type="protein sequence ID" value="KAE9216457.1"/>
    <property type="molecule type" value="Genomic_DNA"/>
</dbReference>
<protein>
    <submittedName>
        <fullName evidence="3">Uncharacterized protein</fullName>
    </submittedName>
</protein>
<evidence type="ECO:0000313" key="5">
    <source>
        <dbReference type="Proteomes" id="UP000440367"/>
    </source>
</evidence>
<proteinExistence type="predicted"/>
<gene>
    <name evidence="3" type="ORF">PF001_g14895</name>
    <name evidence="2" type="ORF">PF002_g17075</name>
</gene>
<feature type="region of interest" description="Disordered" evidence="1">
    <location>
        <begin position="59"/>
        <end position="79"/>
    </location>
</feature>
<sequence length="205" mass="23105">MEHITKLASVHIFLSAVLSERHTVLPLTEAMAQLAMLQPEDPVDFLDNYLLKHVANVEEQQQPQARKDEQQDETQVHAQLHSQPSVALVLQRFLEWMGSALNAEKAYIGRKCVDPQGNSVVHFVASSTHPESSVVDKFVAQPTDEGDEEGAHRGIGSGNWSYLMCSRRSRLSVKMADLLLMQRATRSLLPRPSLYTWKMCFESHV</sequence>
<evidence type="ECO:0000313" key="3">
    <source>
        <dbReference type="EMBL" id="KAE9300520.1"/>
    </source>
</evidence>
<evidence type="ECO:0000313" key="2">
    <source>
        <dbReference type="EMBL" id="KAE9216457.1"/>
    </source>
</evidence>
<dbReference type="AlphaFoldDB" id="A0A6A4D201"/>
<dbReference type="Gene3D" id="1.20.890.10">
    <property type="entry name" value="cAMP-dependent protein kinase regulatory subunit, dimerization-anchoring domain"/>
    <property type="match status" value="1"/>
</dbReference>
<evidence type="ECO:0000256" key="1">
    <source>
        <dbReference type="SAM" id="MobiDB-lite"/>
    </source>
</evidence>
<evidence type="ECO:0000313" key="4">
    <source>
        <dbReference type="Proteomes" id="UP000437068"/>
    </source>
</evidence>